<evidence type="ECO:0000313" key="1">
    <source>
        <dbReference type="EMBL" id="RIE02777.1"/>
    </source>
</evidence>
<sequence>MPLVDGDVEQSSAAAAAGGMLASGGPFRLGSHTGSGKGRGFIGRVGPAPIFPTTFVFGSGTALRTRRD</sequence>
<keyword evidence="2" id="KW-1185">Reference proteome</keyword>
<dbReference type="Proteomes" id="UP000266340">
    <property type="component" value="Unassembled WGS sequence"/>
</dbReference>
<comment type="caution">
    <text evidence="1">The sequence shown here is derived from an EMBL/GenBank/DDBJ whole genome shotgun (WGS) entry which is preliminary data.</text>
</comment>
<gene>
    <name evidence="1" type="ORF">D3H35_19255</name>
</gene>
<accession>A0A398CSK2</accession>
<proteinExistence type="predicted"/>
<dbReference type="EMBL" id="QXJM01000039">
    <property type="protein sequence ID" value="RIE02777.1"/>
    <property type="molecule type" value="Genomic_DNA"/>
</dbReference>
<protein>
    <submittedName>
        <fullName evidence="1">Uncharacterized protein</fullName>
    </submittedName>
</protein>
<evidence type="ECO:0000313" key="2">
    <source>
        <dbReference type="Proteomes" id="UP000266340"/>
    </source>
</evidence>
<reference evidence="1 2" key="1">
    <citation type="submission" date="2018-09" db="EMBL/GenBank/DDBJ databases">
        <title>Cohnella cavernae sp. nov., isolated from a karst cave.</title>
        <authorList>
            <person name="Zhu H."/>
        </authorList>
    </citation>
    <scope>NUCLEOTIDE SEQUENCE [LARGE SCALE GENOMIC DNA]</scope>
    <source>
        <strain evidence="1 2">K2E09-144</strain>
    </source>
</reference>
<organism evidence="1 2">
    <name type="scientific">Cohnella faecalis</name>
    <dbReference type="NCBI Taxonomy" id="2315694"/>
    <lineage>
        <taxon>Bacteria</taxon>
        <taxon>Bacillati</taxon>
        <taxon>Bacillota</taxon>
        <taxon>Bacilli</taxon>
        <taxon>Bacillales</taxon>
        <taxon>Paenibacillaceae</taxon>
        <taxon>Cohnella</taxon>
    </lineage>
</organism>
<name>A0A398CSK2_9BACL</name>
<dbReference type="AlphaFoldDB" id="A0A398CSK2"/>